<organism evidence="9 10">
    <name type="scientific">Halocaridina rubra</name>
    <name type="common">Hawaiian red shrimp</name>
    <dbReference type="NCBI Taxonomy" id="373956"/>
    <lineage>
        <taxon>Eukaryota</taxon>
        <taxon>Metazoa</taxon>
        <taxon>Ecdysozoa</taxon>
        <taxon>Arthropoda</taxon>
        <taxon>Crustacea</taxon>
        <taxon>Multicrustacea</taxon>
        <taxon>Malacostraca</taxon>
        <taxon>Eumalacostraca</taxon>
        <taxon>Eucarida</taxon>
        <taxon>Decapoda</taxon>
        <taxon>Pleocyemata</taxon>
        <taxon>Caridea</taxon>
        <taxon>Atyoidea</taxon>
        <taxon>Atyidae</taxon>
        <taxon>Halocaridina</taxon>
    </lineage>
</organism>
<gene>
    <name evidence="9" type="ORF">SK128_012079</name>
</gene>
<name>A0AAN8ZTY6_HALRR</name>
<comment type="similarity">
    <text evidence="2">Belongs to the arthropod CHH/MIH/GIH/VIH hormone family.</text>
</comment>
<accession>A0AAN8ZTY6</accession>
<evidence type="ECO:0000256" key="4">
    <source>
        <dbReference type="ARBA" id="ARBA00022702"/>
    </source>
</evidence>
<keyword evidence="3" id="KW-0964">Secreted</keyword>
<dbReference type="GO" id="GO:0007218">
    <property type="term" value="P:neuropeptide signaling pathway"/>
    <property type="evidence" value="ECO:0007669"/>
    <property type="project" value="UniProtKB-KW"/>
</dbReference>
<dbReference type="PRINTS" id="PR00550">
    <property type="entry name" value="HYPRGLYCEMIC"/>
</dbReference>
<dbReference type="SUPFAM" id="SSF81778">
    <property type="entry name" value="Crustacean CHH/MIH/GIH neurohormone"/>
    <property type="match status" value="1"/>
</dbReference>
<evidence type="ECO:0000256" key="6">
    <source>
        <dbReference type="ARBA" id="ARBA00023320"/>
    </source>
</evidence>
<feature type="disulfide bond" evidence="7">
    <location>
        <begin position="47"/>
        <end position="83"/>
    </location>
</feature>
<dbReference type="InterPro" id="IPR035957">
    <property type="entry name" value="Crust_neurohorm_sf"/>
</dbReference>
<feature type="disulfide bond" evidence="7">
    <location>
        <begin position="66"/>
        <end position="92"/>
    </location>
</feature>
<evidence type="ECO:0000256" key="2">
    <source>
        <dbReference type="ARBA" id="ARBA00005447"/>
    </source>
</evidence>
<evidence type="ECO:0000256" key="8">
    <source>
        <dbReference type="SAM" id="SignalP"/>
    </source>
</evidence>
<protein>
    <submittedName>
        <fullName evidence="9">Uncharacterized protein</fullName>
    </submittedName>
</protein>
<comment type="caution">
    <text evidence="9">The sequence shown here is derived from an EMBL/GenBank/DDBJ whole genome shotgun (WGS) entry which is preliminary data.</text>
</comment>
<dbReference type="EMBL" id="JAXCGZ010022675">
    <property type="protein sequence ID" value="KAK7027494.1"/>
    <property type="molecule type" value="Genomic_DNA"/>
</dbReference>
<dbReference type="PROSITE" id="PS01250">
    <property type="entry name" value="CHH_MIH_GIH"/>
    <property type="match status" value="1"/>
</dbReference>
<keyword evidence="4" id="KW-0372">Hormone</keyword>
<proteinExistence type="inferred from homology"/>
<dbReference type="PANTHER" id="PTHR35981">
    <property type="entry name" value="ION TRANSPORT PEPTIDE, ISOFORM C"/>
    <property type="match status" value="1"/>
</dbReference>
<evidence type="ECO:0000256" key="5">
    <source>
        <dbReference type="ARBA" id="ARBA00023157"/>
    </source>
</evidence>
<evidence type="ECO:0000313" key="9">
    <source>
        <dbReference type="EMBL" id="KAK7027494.1"/>
    </source>
</evidence>
<evidence type="ECO:0000313" key="10">
    <source>
        <dbReference type="Proteomes" id="UP001381693"/>
    </source>
</evidence>
<keyword evidence="6" id="KW-0527">Neuropeptide</keyword>
<dbReference type="AlphaFoldDB" id="A0AAN8ZTY6"/>
<dbReference type="Proteomes" id="UP001381693">
    <property type="component" value="Unassembled WGS sequence"/>
</dbReference>
<dbReference type="GO" id="GO:0007623">
    <property type="term" value="P:circadian rhythm"/>
    <property type="evidence" value="ECO:0007669"/>
    <property type="project" value="TreeGrafter"/>
</dbReference>
<dbReference type="PANTHER" id="PTHR35981:SF2">
    <property type="entry name" value="ION TRANSPORT PEPTIDE, ISOFORM C"/>
    <property type="match status" value="1"/>
</dbReference>
<keyword evidence="8" id="KW-0732">Signal</keyword>
<comment type="subcellular location">
    <subcellularLocation>
        <location evidence="1">Secreted</location>
    </subcellularLocation>
</comment>
<dbReference type="InterPro" id="IPR001166">
    <property type="entry name" value="Hyperglycemic"/>
</dbReference>
<dbReference type="InterPro" id="IPR031098">
    <property type="entry name" value="Crust_neurohorm"/>
</dbReference>
<keyword evidence="5 7" id="KW-1015">Disulfide bond</keyword>
<dbReference type="Pfam" id="PF01147">
    <property type="entry name" value="Crust_neurohorm"/>
    <property type="match status" value="1"/>
</dbReference>
<evidence type="ECO:0000256" key="7">
    <source>
        <dbReference type="PIRSR" id="PIRSR631098-51"/>
    </source>
</evidence>
<sequence>MSPKAPHQTTCCRLLMFVASLMLLQTVTPSSIKIRPNTFKEFQFIKCQGEFDKEQYSFLVQICDDCYNLFRNPNVLLDCKANCFQNPVFPACINRLLLKDKETEIKGKLYYVSGADPPSYPETHDAPAMVLL</sequence>
<dbReference type="GO" id="GO:0005184">
    <property type="term" value="F:neuropeptide hormone activity"/>
    <property type="evidence" value="ECO:0007669"/>
    <property type="project" value="InterPro"/>
</dbReference>
<keyword evidence="10" id="KW-1185">Reference proteome</keyword>
<dbReference type="GO" id="GO:0005576">
    <property type="term" value="C:extracellular region"/>
    <property type="evidence" value="ECO:0007669"/>
    <property type="project" value="UniProtKB-SubCell"/>
</dbReference>
<reference evidence="9 10" key="1">
    <citation type="submission" date="2023-11" db="EMBL/GenBank/DDBJ databases">
        <title>Halocaridina rubra genome assembly.</title>
        <authorList>
            <person name="Smith C."/>
        </authorList>
    </citation>
    <scope>NUCLEOTIDE SEQUENCE [LARGE SCALE GENOMIC DNA]</scope>
    <source>
        <strain evidence="9">EP-1</strain>
        <tissue evidence="9">Whole</tissue>
    </source>
</reference>
<feature type="signal peptide" evidence="8">
    <location>
        <begin position="1"/>
        <end position="29"/>
    </location>
</feature>
<evidence type="ECO:0000256" key="3">
    <source>
        <dbReference type="ARBA" id="ARBA00022525"/>
    </source>
</evidence>
<evidence type="ECO:0000256" key="1">
    <source>
        <dbReference type="ARBA" id="ARBA00004613"/>
    </source>
</evidence>
<dbReference type="Gene3D" id="1.10.2010.10">
    <property type="entry name" value="Crustacean CHH/MIH/GIH neurohormone"/>
    <property type="match status" value="1"/>
</dbReference>
<feature type="chain" id="PRO_5042849054" evidence="8">
    <location>
        <begin position="30"/>
        <end position="132"/>
    </location>
</feature>
<dbReference type="InterPro" id="IPR018251">
    <property type="entry name" value="Crust_neurhormone_CS"/>
</dbReference>
<feature type="disulfide bond" evidence="7">
    <location>
        <begin position="63"/>
        <end position="79"/>
    </location>
</feature>